<dbReference type="Gene3D" id="2.160.20.20">
    <property type="match status" value="1"/>
</dbReference>
<dbReference type="NCBIfam" id="TIGR01414">
    <property type="entry name" value="autotrans_barl"/>
    <property type="match status" value="1"/>
</dbReference>
<accession>A0A6J5E528</accession>
<dbReference type="InterPro" id="IPR043990">
    <property type="entry name" value="AC_1"/>
</dbReference>
<evidence type="ECO:0000256" key="1">
    <source>
        <dbReference type="ARBA" id="ARBA00022729"/>
    </source>
</evidence>
<evidence type="ECO:0000313" key="5">
    <source>
        <dbReference type="EMBL" id="CAB3761473.1"/>
    </source>
</evidence>
<dbReference type="Pfam" id="PF18883">
    <property type="entry name" value="AC_1"/>
    <property type="match status" value="1"/>
</dbReference>
<dbReference type="AlphaFoldDB" id="A0A6J5E528"/>
<feature type="chain" id="PRO_5027005484" description="Autotransporter domain-containing protein" evidence="3">
    <location>
        <begin position="28"/>
        <end position="1112"/>
    </location>
</feature>
<feature type="compositionally biased region" description="Low complexity" evidence="2">
    <location>
        <begin position="758"/>
        <end position="772"/>
    </location>
</feature>
<evidence type="ECO:0000256" key="2">
    <source>
        <dbReference type="SAM" id="MobiDB-lite"/>
    </source>
</evidence>
<dbReference type="SUPFAM" id="SSF103515">
    <property type="entry name" value="Autotransporter"/>
    <property type="match status" value="1"/>
</dbReference>
<gene>
    <name evidence="5" type="ORF">LMG29739_03646</name>
</gene>
<dbReference type="InterPro" id="IPR005546">
    <property type="entry name" value="Autotransporte_beta"/>
</dbReference>
<name>A0A6J5E528_9BURK</name>
<dbReference type="Pfam" id="PF03797">
    <property type="entry name" value="Autotransporter"/>
    <property type="match status" value="1"/>
</dbReference>
<dbReference type="NCBIfam" id="TIGR02601">
    <property type="entry name" value="autotrns_rpt"/>
    <property type="match status" value="1"/>
</dbReference>
<dbReference type="InterPro" id="IPR013425">
    <property type="entry name" value="Autotrns_rpt"/>
</dbReference>
<dbReference type="SMART" id="SM00869">
    <property type="entry name" value="Autotransporter"/>
    <property type="match status" value="1"/>
</dbReference>
<dbReference type="CDD" id="cd01344">
    <property type="entry name" value="PL2_Passenger_AT"/>
    <property type="match status" value="1"/>
</dbReference>
<reference evidence="5 6" key="1">
    <citation type="submission" date="2020-04" db="EMBL/GenBank/DDBJ databases">
        <authorList>
            <person name="De Canck E."/>
        </authorList>
    </citation>
    <scope>NUCLEOTIDE SEQUENCE [LARGE SCALE GENOMIC DNA]</scope>
    <source>
        <strain evidence="5 6">LMG 29739</strain>
    </source>
</reference>
<dbReference type="PANTHER" id="PTHR35037:SF3">
    <property type="entry name" value="C-TERMINAL REGION OF AIDA-LIKE PROTEIN"/>
    <property type="match status" value="1"/>
</dbReference>
<proteinExistence type="predicted"/>
<dbReference type="InterPro" id="IPR006315">
    <property type="entry name" value="OM_autotransptr_brl_dom"/>
</dbReference>
<dbReference type="InterPro" id="IPR003991">
    <property type="entry name" value="Pertactin_virulence_factor"/>
</dbReference>
<feature type="region of interest" description="Disordered" evidence="2">
    <location>
        <begin position="757"/>
        <end position="783"/>
    </location>
</feature>
<feature type="domain" description="Autotransporter" evidence="4">
    <location>
        <begin position="826"/>
        <end position="1112"/>
    </location>
</feature>
<organism evidence="5 6">
    <name type="scientific">Paraburkholderia solisilvae</name>
    <dbReference type="NCBI Taxonomy" id="624376"/>
    <lineage>
        <taxon>Bacteria</taxon>
        <taxon>Pseudomonadati</taxon>
        <taxon>Pseudomonadota</taxon>
        <taxon>Betaproteobacteria</taxon>
        <taxon>Burkholderiales</taxon>
        <taxon>Burkholderiaceae</taxon>
        <taxon>Paraburkholderia</taxon>
    </lineage>
</organism>
<dbReference type="InterPro" id="IPR011050">
    <property type="entry name" value="Pectin_lyase_fold/virulence"/>
</dbReference>
<dbReference type="PANTHER" id="PTHR35037">
    <property type="entry name" value="C-TERMINAL REGION OF AIDA-LIKE PROTEIN"/>
    <property type="match status" value="1"/>
</dbReference>
<sequence>MKRIRRRGMRVGCMLLLSKTITIDAVAACSSAAPPSGTSVTCTGNGFAPVIAQAGSANIAVNVAAGASGNFARPGSPVALSVEQSSAITNDGTLSLTGSGGTGTQRGAAMLGTGNGNTLTNTANATIGTSGAFNDAMAANGSGNTLINLGTITTAGPNAYGLTAAWGQTNLGQQNNRIINAGSISTSGSNARAASILGGGGTLDNSGALSTSGAMSVTTYMQGNNDHLINTGTIRASGQGADAVFSNTVSSTFSTLIENRAGGQIVSQNAAAIRTLNGNSTVVNAGLVQSGAGTAIAMGNGNDALVLQSGSTIIGGADGGGGTNTVTLQGSGTAANAFVNFQTLLMQGALWNWTGSGTFTAVRVQSGTLALTGTPGAPASVAASVDADATLQANAQNLPLNVIDNGLVRFAQDADGVYSGTLAGGGAVQKTGAGTLTLAPAAVSGNTYTGGTLLTQGAVAIGADRALGASTGGVTFDGGTLQITQDVDLAATRAITLNPAGGTLDTQAFDSTLAQPVTGSGSLTKTGTGSLVMNGVSTYSGITNLAAGTLAVGDSAHADAALAGGGGVTVAAGATLGGYGSVSGAVVNNGTLAVANALPAFSAAPAGSFTVNGTLTNNALVRLGSSTGATPGNLLHIVGVYAGQGGTLALNTVLGADDAPSDRLIVDGGRASGSTTLQVTNIGGMGAQTTLNGVRVIEAANGATADLSAFRLGAPVKAGAYTYYLAKGGVTPGMTNDWFLRNTVAALPVQPAGSSALPAAAQQSTPVAAAGTPPLPAAPPPGSAPIPLYRPEVPIYAALPGVARQLGVQQIDHFHDRQGDQTLLTGHGTLTAAWARSWGSHSVLAEDGAASPTFDGSSFGVQAGHDLYADTHASGARDHYGLFIGFARASGNISGFALGTPNLDVGHVAIDAYSVGGYWTHVGASGWYTDAVVMGNSLTVEPQSRDGVDTTTHGHATAVSIEGGLPVPLPISLAGAGGSALTLEPQAQLIWQHLSLDDLNDGISSVSFNNGNTFTGRLGVRLQGRFDAAAAQIEPYLRLSVLRTFGTDDRVTFAGATGIGTVVGQTAAQIGAGVVAQVGKSASLYATVAWLTNLGGAHQRTIGGNAGVRWNW</sequence>
<feature type="compositionally biased region" description="Pro residues" evidence="2">
    <location>
        <begin position="773"/>
        <end position="783"/>
    </location>
</feature>
<dbReference type="SUPFAM" id="SSF51126">
    <property type="entry name" value="Pectin lyase-like"/>
    <property type="match status" value="2"/>
</dbReference>
<dbReference type="InterPro" id="IPR051551">
    <property type="entry name" value="Autotransporter_adhesion"/>
</dbReference>
<keyword evidence="1 3" id="KW-0732">Signal</keyword>
<evidence type="ECO:0000259" key="4">
    <source>
        <dbReference type="PROSITE" id="PS51208"/>
    </source>
</evidence>
<dbReference type="PROSITE" id="PS51208">
    <property type="entry name" value="AUTOTRANSPORTER"/>
    <property type="match status" value="1"/>
</dbReference>
<dbReference type="Pfam" id="PF12951">
    <property type="entry name" value="PATR"/>
    <property type="match status" value="2"/>
</dbReference>
<feature type="signal peptide" evidence="3">
    <location>
        <begin position="1"/>
        <end position="27"/>
    </location>
</feature>
<dbReference type="PRINTS" id="PR01484">
    <property type="entry name" value="PRTACTNFAMLY"/>
</dbReference>
<dbReference type="Gene3D" id="2.40.128.130">
    <property type="entry name" value="Autotransporter beta-domain"/>
    <property type="match status" value="1"/>
</dbReference>
<dbReference type="RefSeq" id="WP_246270371.1">
    <property type="nucleotide sequence ID" value="NZ_CADIKF010000028.1"/>
</dbReference>
<dbReference type="GO" id="GO:0019867">
    <property type="term" value="C:outer membrane"/>
    <property type="evidence" value="ECO:0007669"/>
    <property type="project" value="InterPro"/>
</dbReference>
<keyword evidence="6" id="KW-1185">Reference proteome</keyword>
<dbReference type="Proteomes" id="UP000494329">
    <property type="component" value="Unassembled WGS sequence"/>
</dbReference>
<evidence type="ECO:0000256" key="3">
    <source>
        <dbReference type="SAM" id="SignalP"/>
    </source>
</evidence>
<dbReference type="EMBL" id="CADIKF010000028">
    <property type="protein sequence ID" value="CAB3761473.1"/>
    <property type="molecule type" value="Genomic_DNA"/>
</dbReference>
<evidence type="ECO:0000313" key="6">
    <source>
        <dbReference type="Proteomes" id="UP000494329"/>
    </source>
</evidence>
<dbReference type="InterPro" id="IPR012332">
    <property type="entry name" value="Autotransporter_pectin_lyase_C"/>
</dbReference>
<dbReference type="InterPro" id="IPR036709">
    <property type="entry name" value="Autotransporte_beta_dom_sf"/>
</dbReference>
<protein>
    <recommendedName>
        <fullName evidence="4">Autotransporter domain-containing protein</fullName>
    </recommendedName>
</protein>